<feature type="region of interest" description="Disordered" evidence="2">
    <location>
        <begin position="1"/>
        <end position="70"/>
    </location>
</feature>
<reference evidence="3 4" key="1">
    <citation type="submission" date="2017-12" db="EMBL/GenBank/DDBJ databases">
        <title>Comparative genomics of Botrytis spp.</title>
        <authorList>
            <person name="Valero-Jimenez C.A."/>
            <person name="Tapia P."/>
            <person name="Veloso J."/>
            <person name="Silva-Moreno E."/>
            <person name="Staats M."/>
            <person name="Valdes J.H."/>
            <person name="Van Kan J.A.L."/>
        </authorList>
    </citation>
    <scope>NUCLEOTIDE SEQUENCE [LARGE SCALE GENOMIC DNA]</scope>
    <source>
        <strain evidence="3 4">MUCL435</strain>
    </source>
</reference>
<evidence type="ECO:0000256" key="1">
    <source>
        <dbReference type="SAM" id="Coils"/>
    </source>
</evidence>
<feature type="coiled-coil region" evidence="1">
    <location>
        <begin position="213"/>
        <end position="254"/>
    </location>
</feature>
<accession>A0A4S8QMU9</accession>
<name>A0A4S8QMU9_9HELO</name>
<keyword evidence="1" id="KW-0175">Coiled coil</keyword>
<sequence>MSDKKVNNRSLHSSVSCNFPLQKGKKEIPTPPDSSSPSSSFEARYEEDTTRSSTSPEQLEQTGWDTVKSLVGRDTTEEYTGVGEIEEAEDFENTPEEIIDFLNQFRLDQLDFDEIGPQKQFHITRASYDVLLQLIEQDWRLSSFCEDDTSIEYLEYNSTLTIKMPSPIHNIPIQLNTARIQQKLIEVLGKCTKSPRLIPLCYLDTPIKLVQEDEDYEQRINEQELEALQAEYEVAETEQAKRKVEARLDRKTQVVADYETTRKGTVRRPDGQFKLIRPVINQIPFETPKYPLVAFENAWSQDGKDADRIGEEYLLLSLNTTKAVVILDMHYPRNGEVILDRSVVVRLFRLDLMEDENEIVIRGRKDSDMAICETDGTLSGSPTEAVISFALRDFLLDEWMIALTESGEDPSIFDEPIHITREELLNDIQIGRDENDMFKFGGGAVGQKPAQKTKIVKREFQRVTASSDGSYVPGKRQKVTGV</sequence>
<feature type="compositionally biased region" description="Polar residues" evidence="2">
    <location>
        <begin position="51"/>
        <end position="64"/>
    </location>
</feature>
<dbReference type="EMBL" id="PQXL01000558">
    <property type="protein sequence ID" value="THV44902.1"/>
    <property type="molecule type" value="Genomic_DNA"/>
</dbReference>
<organism evidence="3 4">
    <name type="scientific">Botrytis galanthina</name>
    <dbReference type="NCBI Taxonomy" id="278940"/>
    <lineage>
        <taxon>Eukaryota</taxon>
        <taxon>Fungi</taxon>
        <taxon>Dikarya</taxon>
        <taxon>Ascomycota</taxon>
        <taxon>Pezizomycotina</taxon>
        <taxon>Leotiomycetes</taxon>
        <taxon>Helotiales</taxon>
        <taxon>Sclerotiniaceae</taxon>
        <taxon>Botrytis</taxon>
    </lineage>
</organism>
<keyword evidence="4" id="KW-1185">Reference proteome</keyword>
<evidence type="ECO:0000256" key="2">
    <source>
        <dbReference type="SAM" id="MobiDB-lite"/>
    </source>
</evidence>
<evidence type="ECO:0000313" key="4">
    <source>
        <dbReference type="Proteomes" id="UP000308671"/>
    </source>
</evidence>
<protein>
    <submittedName>
        <fullName evidence="3">Uncharacterized protein</fullName>
    </submittedName>
</protein>
<dbReference type="AlphaFoldDB" id="A0A4S8QMU9"/>
<proteinExistence type="predicted"/>
<gene>
    <name evidence="3" type="ORF">BGAL_0559g00020</name>
</gene>
<evidence type="ECO:0000313" key="3">
    <source>
        <dbReference type="EMBL" id="THV44902.1"/>
    </source>
</evidence>
<comment type="caution">
    <text evidence="3">The sequence shown here is derived from an EMBL/GenBank/DDBJ whole genome shotgun (WGS) entry which is preliminary data.</text>
</comment>
<feature type="compositionally biased region" description="Polar residues" evidence="2">
    <location>
        <begin position="8"/>
        <end position="19"/>
    </location>
</feature>
<dbReference type="Proteomes" id="UP000308671">
    <property type="component" value="Unassembled WGS sequence"/>
</dbReference>
<dbReference type="OrthoDB" id="3485856at2759"/>